<keyword evidence="3 6" id="KW-1133">Transmembrane helix</keyword>
<dbReference type="InterPro" id="IPR017937">
    <property type="entry name" value="Thioredoxin_CS"/>
</dbReference>
<comment type="subcellular location">
    <subcellularLocation>
        <location evidence="1">Endoplasmic reticulum membrane</location>
        <topology evidence="1">Single-pass membrane protein</topology>
    </subcellularLocation>
</comment>
<feature type="transmembrane region" description="Helical" evidence="6">
    <location>
        <begin position="522"/>
        <end position="544"/>
    </location>
</feature>
<dbReference type="InterPro" id="IPR052250">
    <property type="entry name" value="PDI_TMX3"/>
</dbReference>
<dbReference type="OrthoDB" id="427280at2759"/>
<dbReference type="AlphaFoldDB" id="A0A0B7NET4"/>
<evidence type="ECO:0000256" key="7">
    <source>
        <dbReference type="SAM" id="SignalP"/>
    </source>
</evidence>
<evidence type="ECO:0000259" key="8">
    <source>
        <dbReference type="PROSITE" id="PS51352"/>
    </source>
</evidence>
<keyword evidence="4 6" id="KW-0472">Membrane</keyword>
<gene>
    <name evidence="9" type="primary">PARPA_08213.1 scaffold 32258</name>
</gene>
<dbReference type="SUPFAM" id="SSF52833">
    <property type="entry name" value="Thioredoxin-like"/>
    <property type="match status" value="3"/>
</dbReference>
<feature type="domain" description="Thioredoxin" evidence="8">
    <location>
        <begin position="153"/>
        <end position="274"/>
    </location>
</feature>
<dbReference type="PROSITE" id="PS00194">
    <property type="entry name" value="THIOREDOXIN_1"/>
    <property type="match status" value="1"/>
</dbReference>
<dbReference type="Proteomes" id="UP000054107">
    <property type="component" value="Unassembled WGS sequence"/>
</dbReference>
<protein>
    <recommendedName>
        <fullName evidence="8">Thioredoxin domain-containing protein</fullName>
    </recommendedName>
</protein>
<dbReference type="InterPro" id="IPR036249">
    <property type="entry name" value="Thioredoxin-like_sf"/>
</dbReference>
<reference evidence="9 10" key="1">
    <citation type="submission" date="2014-09" db="EMBL/GenBank/DDBJ databases">
        <authorList>
            <person name="Ellenberger Sabrina"/>
        </authorList>
    </citation>
    <scope>NUCLEOTIDE SEQUENCE [LARGE SCALE GENOMIC DNA]</scope>
    <source>
        <strain evidence="9 10">CBS 412.66</strain>
    </source>
</reference>
<evidence type="ECO:0000256" key="6">
    <source>
        <dbReference type="SAM" id="Phobius"/>
    </source>
</evidence>
<dbReference type="CDD" id="cd02961">
    <property type="entry name" value="PDI_a_family"/>
    <property type="match status" value="2"/>
</dbReference>
<feature type="signal peptide" evidence="7">
    <location>
        <begin position="1"/>
        <end position="19"/>
    </location>
</feature>
<name>A0A0B7NET4_9FUNG</name>
<evidence type="ECO:0000256" key="2">
    <source>
        <dbReference type="ARBA" id="ARBA00022692"/>
    </source>
</evidence>
<keyword evidence="7" id="KW-0732">Signal</keyword>
<dbReference type="Gene3D" id="3.40.30.10">
    <property type="entry name" value="Glutaredoxin"/>
    <property type="match status" value="4"/>
</dbReference>
<dbReference type="EMBL" id="LN730905">
    <property type="protein sequence ID" value="CEP14057.1"/>
    <property type="molecule type" value="Genomic_DNA"/>
</dbReference>
<dbReference type="PROSITE" id="PS51352">
    <property type="entry name" value="THIOREDOXIN_2"/>
    <property type="match status" value="1"/>
</dbReference>
<organism evidence="9 10">
    <name type="scientific">Parasitella parasitica</name>
    <dbReference type="NCBI Taxonomy" id="35722"/>
    <lineage>
        <taxon>Eukaryota</taxon>
        <taxon>Fungi</taxon>
        <taxon>Fungi incertae sedis</taxon>
        <taxon>Mucoromycota</taxon>
        <taxon>Mucoromycotina</taxon>
        <taxon>Mucoromycetes</taxon>
        <taxon>Mucorales</taxon>
        <taxon>Mucorineae</taxon>
        <taxon>Mucoraceae</taxon>
        <taxon>Parasitella</taxon>
    </lineage>
</organism>
<evidence type="ECO:0000256" key="5">
    <source>
        <dbReference type="ARBA" id="ARBA00045246"/>
    </source>
</evidence>
<evidence type="ECO:0000256" key="4">
    <source>
        <dbReference type="ARBA" id="ARBA00023136"/>
    </source>
</evidence>
<dbReference type="STRING" id="35722.A0A0B7NET4"/>
<comment type="function">
    <text evidence="5">Probable disulfide isomerase, which participates in the folding of proteins containing disulfide bonds. May act as a dithiol oxidase. Acts as a regulator of endoplasmic reticulum-mitochondria contact sites via its ability to regulate redox signals.</text>
</comment>
<evidence type="ECO:0000313" key="9">
    <source>
        <dbReference type="EMBL" id="CEP14057.1"/>
    </source>
</evidence>
<evidence type="ECO:0000313" key="10">
    <source>
        <dbReference type="Proteomes" id="UP000054107"/>
    </source>
</evidence>
<dbReference type="PANTHER" id="PTHR46426:SF1">
    <property type="entry name" value="PROTEIN DISULFIDE-ISOMERASE TMX3"/>
    <property type="match status" value="1"/>
</dbReference>
<feature type="chain" id="PRO_5002121337" description="Thioredoxin domain-containing protein" evidence="7">
    <location>
        <begin position="20"/>
        <end position="572"/>
    </location>
</feature>
<dbReference type="Pfam" id="PF00085">
    <property type="entry name" value="Thioredoxin"/>
    <property type="match status" value="2"/>
</dbReference>
<sequence>MKLFPVALLIGYLAHFVNAKSVELNADNVNDIISSAPDWKKLSEDLDSLADESNFHFGTIDCSTQGDLCDEHDVMGYPTVQLWENGEKVEQYKGANMYDPLTVYIKQRIASTSNAELEQEVVDEEEDEITPFQIEETEKENKEAKEDLINISVQQDEEEKDLVLPNPGGISVNLDEEKMKQIASNKVPWFIKFYAPWCPHCKSLAPTWIEMASQLRGQINVGEVNCDALPAVCGTYDIKGFPTLKMFGQNGEPVQYASDRSLISLMKFANAHAGPPVKELKANELDRYLSVTDIALIYLHETKENEAPELIQKVASQFTGAIPFYATKDQETFKKFNLAPSDLPVVLIVKDDTHYMYPNHNFEDSKLNRELLAQWVEKEQYPLVSKLAPGNQHSILQGNMPVVINVVNAKDTISQSKFRNIANAWSKSYKADQNKIIFAQMDRTMWKDYVRDKFKIQHDETAKIVVYDPPSYTYFAKDVNNEHFSIDRPEGLFLGLKNLQKLKGQSTLLAHQKIGVSISRSISWIFAHWFISFLGFGILASFVYRYMTFHSPKRLGDVLPSFRPVDTYSHKD</sequence>
<dbReference type="InterPro" id="IPR013766">
    <property type="entry name" value="Thioredoxin_domain"/>
</dbReference>
<dbReference type="PANTHER" id="PTHR46426">
    <property type="entry name" value="PROTEIN DISULFIDE-ISOMERASE TMX3"/>
    <property type="match status" value="1"/>
</dbReference>
<evidence type="ECO:0000256" key="1">
    <source>
        <dbReference type="ARBA" id="ARBA00004389"/>
    </source>
</evidence>
<keyword evidence="10" id="KW-1185">Reference proteome</keyword>
<evidence type="ECO:0000256" key="3">
    <source>
        <dbReference type="ARBA" id="ARBA00022989"/>
    </source>
</evidence>
<accession>A0A0B7NET4</accession>
<dbReference type="GO" id="GO:0005789">
    <property type="term" value="C:endoplasmic reticulum membrane"/>
    <property type="evidence" value="ECO:0007669"/>
    <property type="project" value="UniProtKB-SubCell"/>
</dbReference>
<proteinExistence type="predicted"/>
<dbReference type="Pfam" id="PF13848">
    <property type="entry name" value="Thioredoxin_6"/>
    <property type="match status" value="1"/>
</dbReference>
<keyword evidence="2 6" id="KW-0812">Transmembrane</keyword>
<dbReference type="CDD" id="cd02981">
    <property type="entry name" value="PDI_b_family"/>
    <property type="match status" value="1"/>
</dbReference>